<dbReference type="AlphaFoldDB" id="A0A9D2AYR7"/>
<dbReference type="GO" id="GO:1900376">
    <property type="term" value="P:regulation of secondary metabolite biosynthetic process"/>
    <property type="evidence" value="ECO:0007669"/>
    <property type="project" value="TreeGrafter"/>
</dbReference>
<dbReference type="GO" id="GO:0000976">
    <property type="term" value="F:transcription cis-regulatory region binding"/>
    <property type="evidence" value="ECO:0007669"/>
    <property type="project" value="TreeGrafter"/>
</dbReference>
<sequence length="137" mass="16134">MNKDIEQVLIDKNTRPTSMRILVYKFLNEQMAALSLSEIEEAIGGDRITVYRTLKTFEEKGLVHSIQEDHTSKYILCEESCSEHNHEDHHLHFYCRKCKQTTCREEVQLPTFKQYPFKIEQIQFFAKGICEECLLSS</sequence>
<dbReference type="Proteomes" id="UP000824156">
    <property type="component" value="Unassembled WGS sequence"/>
</dbReference>
<reference evidence="3" key="1">
    <citation type="journal article" date="2021" name="PeerJ">
        <title>Extensive microbial diversity within the chicken gut microbiome revealed by metagenomics and culture.</title>
        <authorList>
            <person name="Gilroy R."/>
            <person name="Ravi A."/>
            <person name="Getino M."/>
            <person name="Pursley I."/>
            <person name="Horton D.L."/>
            <person name="Alikhan N.F."/>
            <person name="Baker D."/>
            <person name="Gharbi K."/>
            <person name="Hall N."/>
            <person name="Watson M."/>
            <person name="Adriaenssens E.M."/>
            <person name="Foster-Nyarko E."/>
            <person name="Jarju S."/>
            <person name="Secka A."/>
            <person name="Antonio M."/>
            <person name="Oren A."/>
            <person name="Chaudhuri R.R."/>
            <person name="La Ragione R."/>
            <person name="Hildebrand F."/>
            <person name="Pallen M.J."/>
        </authorList>
    </citation>
    <scope>NUCLEOTIDE SEQUENCE</scope>
    <source>
        <strain evidence="3">1719</strain>
    </source>
</reference>
<evidence type="ECO:0000313" key="3">
    <source>
        <dbReference type="EMBL" id="HIX54848.1"/>
    </source>
</evidence>
<evidence type="ECO:0000256" key="2">
    <source>
        <dbReference type="PIRSR" id="PIRSR602481-2"/>
    </source>
</evidence>
<dbReference type="PANTHER" id="PTHR33202:SF22">
    <property type="entry name" value="HYDROGEN PEROXIDE SENSITIVE REPRESSOR"/>
    <property type="match status" value="1"/>
</dbReference>
<gene>
    <name evidence="3" type="ORF">H9853_07470</name>
</gene>
<feature type="binding site" evidence="2">
    <location>
        <position position="89"/>
    </location>
    <ligand>
        <name>Fe cation</name>
        <dbReference type="ChEBI" id="CHEBI:24875"/>
    </ligand>
</feature>
<feature type="binding site" evidence="2">
    <location>
        <position position="105"/>
    </location>
    <ligand>
        <name>Fe cation</name>
        <dbReference type="ChEBI" id="CHEBI:24875"/>
    </ligand>
</feature>
<keyword evidence="1" id="KW-0479">Metal-binding</keyword>
<dbReference type="SUPFAM" id="SSF46785">
    <property type="entry name" value="Winged helix' DNA-binding domain"/>
    <property type="match status" value="1"/>
</dbReference>
<dbReference type="GO" id="GO:0045892">
    <property type="term" value="P:negative regulation of DNA-templated transcription"/>
    <property type="evidence" value="ECO:0007669"/>
    <property type="project" value="TreeGrafter"/>
</dbReference>
<organism evidence="3 4">
    <name type="scientific">Candidatus Sphingobacterium stercoripullorum</name>
    <dbReference type="NCBI Taxonomy" id="2838759"/>
    <lineage>
        <taxon>Bacteria</taxon>
        <taxon>Pseudomonadati</taxon>
        <taxon>Bacteroidota</taxon>
        <taxon>Sphingobacteriia</taxon>
        <taxon>Sphingobacteriales</taxon>
        <taxon>Sphingobacteriaceae</taxon>
        <taxon>Sphingobacterium</taxon>
    </lineage>
</organism>
<evidence type="ECO:0000256" key="1">
    <source>
        <dbReference type="PIRSR" id="PIRSR602481-1"/>
    </source>
</evidence>
<accession>A0A9D2AYR7</accession>
<comment type="caution">
    <text evidence="3">The sequence shown here is derived from an EMBL/GenBank/DDBJ whole genome shotgun (WGS) entry which is preliminary data.</text>
</comment>
<dbReference type="InterPro" id="IPR036390">
    <property type="entry name" value="WH_DNA-bd_sf"/>
</dbReference>
<dbReference type="GO" id="GO:0008270">
    <property type="term" value="F:zinc ion binding"/>
    <property type="evidence" value="ECO:0007669"/>
    <property type="project" value="TreeGrafter"/>
</dbReference>
<feature type="binding site" evidence="1">
    <location>
        <position position="98"/>
    </location>
    <ligand>
        <name>Zn(2+)</name>
        <dbReference type="ChEBI" id="CHEBI:29105"/>
    </ligand>
</feature>
<protein>
    <submittedName>
        <fullName evidence="3">Transcriptional repressor</fullName>
    </submittedName>
</protein>
<proteinExistence type="predicted"/>
<dbReference type="InterPro" id="IPR002481">
    <property type="entry name" value="FUR"/>
</dbReference>
<reference evidence="3" key="2">
    <citation type="submission" date="2021-04" db="EMBL/GenBank/DDBJ databases">
        <authorList>
            <person name="Gilroy R."/>
        </authorList>
    </citation>
    <scope>NUCLEOTIDE SEQUENCE</scope>
    <source>
        <strain evidence="3">1719</strain>
    </source>
</reference>
<dbReference type="EMBL" id="DXEZ01000209">
    <property type="protein sequence ID" value="HIX54848.1"/>
    <property type="molecule type" value="Genomic_DNA"/>
</dbReference>
<dbReference type="Pfam" id="PF01475">
    <property type="entry name" value="FUR"/>
    <property type="match status" value="1"/>
</dbReference>
<name>A0A9D2AYR7_9SPHI</name>
<dbReference type="PANTHER" id="PTHR33202">
    <property type="entry name" value="ZINC UPTAKE REGULATION PROTEIN"/>
    <property type="match status" value="1"/>
</dbReference>
<comment type="cofactor">
    <cofactor evidence="1">
        <name>Zn(2+)</name>
        <dbReference type="ChEBI" id="CHEBI:29105"/>
    </cofactor>
    <text evidence="1">Binds 1 zinc ion per subunit.</text>
</comment>
<comment type="cofactor">
    <cofactor evidence="2">
        <name>Mn(2+)</name>
        <dbReference type="ChEBI" id="CHEBI:29035"/>
    </cofactor>
    <cofactor evidence="2">
        <name>Fe(2+)</name>
        <dbReference type="ChEBI" id="CHEBI:29033"/>
    </cofactor>
    <text evidence="2">Binds 1 Mn(2+) or Fe(2+) ion per subunit.</text>
</comment>
<dbReference type="InterPro" id="IPR036388">
    <property type="entry name" value="WH-like_DNA-bd_sf"/>
</dbReference>
<feature type="binding site" evidence="1">
    <location>
        <position position="95"/>
    </location>
    <ligand>
        <name>Zn(2+)</name>
        <dbReference type="ChEBI" id="CHEBI:29105"/>
    </ligand>
</feature>
<feature type="binding site" evidence="1">
    <location>
        <position position="133"/>
    </location>
    <ligand>
        <name>Zn(2+)</name>
        <dbReference type="ChEBI" id="CHEBI:29105"/>
    </ligand>
</feature>
<evidence type="ECO:0000313" key="4">
    <source>
        <dbReference type="Proteomes" id="UP000824156"/>
    </source>
</evidence>
<feature type="binding site" evidence="1">
    <location>
        <position position="130"/>
    </location>
    <ligand>
        <name>Zn(2+)</name>
        <dbReference type="ChEBI" id="CHEBI:29105"/>
    </ligand>
</feature>
<keyword evidence="2" id="KW-0408">Iron</keyword>
<dbReference type="Gene3D" id="1.10.10.10">
    <property type="entry name" value="Winged helix-like DNA-binding domain superfamily/Winged helix DNA-binding domain"/>
    <property type="match status" value="1"/>
</dbReference>
<keyword evidence="1" id="KW-0862">Zinc</keyword>
<dbReference type="GO" id="GO:0003700">
    <property type="term" value="F:DNA-binding transcription factor activity"/>
    <property type="evidence" value="ECO:0007669"/>
    <property type="project" value="InterPro"/>
</dbReference>